<dbReference type="PhylomeDB" id="A7SVU3"/>
<name>A7SVU3_NEMVE</name>
<reference evidence="4 5" key="1">
    <citation type="journal article" date="2007" name="Science">
        <title>Sea anemone genome reveals ancestral eumetazoan gene repertoire and genomic organization.</title>
        <authorList>
            <person name="Putnam N.H."/>
            <person name="Srivastava M."/>
            <person name="Hellsten U."/>
            <person name="Dirks B."/>
            <person name="Chapman J."/>
            <person name="Salamov A."/>
            <person name="Terry A."/>
            <person name="Shapiro H."/>
            <person name="Lindquist E."/>
            <person name="Kapitonov V.V."/>
            <person name="Jurka J."/>
            <person name="Genikhovich G."/>
            <person name="Grigoriev I.V."/>
            <person name="Lucas S.M."/>
            <person name="Steele R.E."/>
            <person name="Finnerty J.R."/>
            <person name="Technau U."/>
            <person name="Martindale M.Q."/>
            <person name="Rokhsar D.S."/>
        </authorList>
    </citation>
    <scope>NUCLEOTIDE SEQUENCE [LARGE SCALE GENOMIC DNA]</scope>
    <source>
        <strain evidence="5">CH2 X CH6</strain>
    </source>
</reference>
<evidence type="ECO:0000313" key="5">
    <source>
        <dbReference type="Proteomes" id="UP000001593"/>
    </source>
</evidence>
<sequence>MSGPEVPTWQRVKEFQNEHLVAQSGKLRCEACKETLSKKRSSLKKHITSQKHLRAKATLEKDKAKDQNIKKLLSKHTFNVPLFQSPAARLAWKTGTVTSMKLRSETRWWSNYEVLDLVTQYYGDVEPFLRENDHLKPMCRAKLLVVFDDPEATHDLEIELAALADAGKSLGITHGTKTSQIWIEPFSLITNLVLPVEFVYGDWFWWQGNHKAKRADAECLESAHPLDMETGSQSEGFCIPRFFFSKSDAPNAFLVPLDEREYWEPDRDCMQEVPQETNSIFTIEHLDDPLYVKLRLIGQWKADHPQYGNTKYLHQAFNLPLVGENDPFYKMITSIGWSSSIHGPVSKMDYGGFPCGREEDRTSVFKYPTAWPEPAMEWMVRSREFSWPSADLIQDIVDSGCHLAPVGRGKRKGELLTLFQYNTSPDRAKNPEPSSSNEMDQFEWRVSFSIAENKLGQSLNHVQRHTIILLKILKKVYFPEVVSSYFLKNLLFWEYEKRDESFWRGATSGQCLLRMLDCLQECLEKGHLPHYVIPESTLLAGEDPRMLVQAAAAVPDVRMDILRRTTSVLMRLHTITYLNHLFLQGIVLEPVLAKIQDPSLGNTEILEMMSSTLKMFIPRYMRTLHKNATAEDSGIEAIKIQKKVNDLAYKSLLSRKLALLWFLGNRRNQGSKQDFVLFVREEVGIKEDDDLMSFACELFDLATGGENPNFNLAQTKALKEIKSLQFATQMKNFKASSSREVLGIIGKLNRSEIEQELRDELKGKDDVQEIKKVVQEKLRFLIEKKNSEQGSKM</sequence>
<dbReference type="GO" id="GO:0016779">
    <property type="term" value="F:nucleotidyltransferase activity"/>
    <property type="evidence" value="ECO:0007669"/>
    <property type="project" value="UniProtKB-ARBA"/>
</dbReference>
<keyword evidence="2" id="KW-0547">Nucleotide-binding</keyword>
<dbReference type="SMART" id="SM01265">
    <property type="entry name" value="Mab-21"/>
    <property type="match status" value="1"/>
</dbReference>
<keyword evidence="2" id="KW-0067">ATP-binding</keyword>
<dbReference type="InterPro" id="IPR024810">
    <property type="entry name" value="MAB21L/cGLR"/>
</dbReference>
<dbReference type="Proteomes" id="UP000001593">
    <property type="component" value="Unassembled WGS sequence"/>
</dbReference>
<organism evidence="4 5">
    <name type="scientific">Nematostella vectensis</name>
    <name type="common">Starlet sea anemone</name>
    <dbReference type="NCBI Taxonomy" id="45351"/>
    <lineage>
        <taxon>Eukaryota</taxon>
        <taxon>Metazoa</taxon>
        <taxon>Cnidaria</taxon>
        <taxon>Anthozoa</taxon>
        <taxon>Hexacorallia</taxon>
        <taxon>Actiniaria</taxon>
        <taxon>Edwardsiidae</taxon>
        <taxon>Nematostella</taxon>
    </lineage>
</organism>
<comment type="cofactor">
    <cofactor evidence="1">
        <name>Mg(2+)</name>
        <dbReference type="ChEBI" id="CHEBI:18420"/>
    </cofactor>
</comment>
<accession>A7SVU3</accession>
<dbReference type="eggNOG" id="KOG3963">
    <property type="taxonomic scope" value="Eukaryota"/>
</dbReference>
<evidence type="ECO:0000259" key="3">
    <source>
        <dbReference type="Pfam" id="PF20266"/>
    </source>
</evidence>
<proteinExistence type="predicted"/>
<evidence type="ECO:0000313" key="4">
    <source>
        <dbReference type="EMBL" id="EDO32173.1"/>
    </source>
</evidence>
<evidence type="ECO:0000256" key="1">
    <source>
        <dbReference type="ARBA" id="ARBA00001946"/>
    </source>
</evidence>
<gene>
    <name evidence="4" type="ORF">NEMVEDRAFT_v1g218264</name>
</gene>
<evidence type="ECO:0000256" key="2">
    <source>
        <dbReference type="ARBA" id="ARBA00022840"/>
    </source>
</evidence>
<dbReference type="AlphaFoldDB" id="A7SVU3"/>
<feature type="domain" description="Mab-21-like HhH/H2TH-like" evidence="3">
    <location>
        <begin position="467"/>
        <end position="552"/>
    </location>
</feature>
<dbReference type="InParanoid" id="A7SVU3"/>
<dbReference type="PANTHER" id="PTHR10656">
    <property type="entry name" value="CELL FATE DETERMINING PROTEIN MAB21-RELATED"/>
    <property type="match status" value="1"/>
</dbReference>
<dbReference type="GO" id="GO:0005524">
    <property type="term" value="F:ATP binding"/>
    <property type="evidence" value="ECO:0007669"/>
    <property type="project" value="UniProtKB-KW"/>
</dbReference>
<dbReference type="HOGENOM" id="CLU_019485_0_0_1"/>
<dbReference type="Gene3D" id="1.10.1410.40">
    <property type="match status" value="1"/>
</dbReference>
<protein>
    <recommendedName>
        <fullName evidence="3">Mab-21-like HhH/H2TH-like domain-containing protein</fullName>
    </recommendedName>
</protein>
<dbReference type="PANTHER" id="PTHR10656:SF69">
    <property type="entry name" value="MAB-21-LIKE HHH_H2TH-LIKE DOMAIN-CONTAINING PROTEIN"/>
    <property type="match status" value="1"/>
</dbReference>
<keyword evidence="5" id="KW-1185">Reference proteome</keyword>
<dbReference type="EMBL" id="DS469845">
    <property type="protein sequence ID" value="EDO32173.1"/>
    <property type="molecule type" value="Genomic_DNA"/>
</dbReference>
<dbReference type="InterPro" id="IPR046906">
    <property type="entry name" value="Mab-21_HhH/H2TH-like"/>
</dbReference>
<dbReference type="Pfam" id="PF20266">
    <property type="entry name" value="Mab-21_C"/>
    <property type="match status" value="1"/>
</dbReference>